<evidence type="ECO:0008006" key="4">
    <source>
        <dbReference type="Google" id="ProtNLM"/>
    </source>
</evidence>
<sequence length="340" mass="37724">MDALSGATRIGRYFTVVSLVPTTLFVAYLYLLAKSGAWGGPVDWSTVLDELRLGDIGLVGVLSVAGALALHPLQFSLVQLYEGYWGVAEPFRTLALARIAHHRRRCHSMERNHISAVHDLARRRAEGDTPALPHGSAHVVATHHMKEELLRLKAAYPENLEDILPTRLGNVLRRYERSAGEVYGLTAVPNLPRLAMVARPLELDYLQSQRMQLELAVRTSVLAFAATLVTVFFMWGEGGWLLLAAVPYAMGYGCYRGAVTVAHEYGVAMSTLVELNRFRLYERLRLPQPRSLQDERTANYRLERILAGDTGLDVKYAEAVSPADDDVSMLEPPAGDETNE</sequence>
<feature type="transmembrane region" description="Helical" evidence="1">
    <location>
        <begin position="51"/>
        <end position="70"/>
    </location>
</feature>
<organism evidence="2 3">
    <name type="scientific">Sphaerisporangium dianthi</name>
    <dbReference type="NCBI Taxonomy" id="1436120"/>
    <lineage>
        <taxon>Bacteria</taxon>
        <taxon>Bacillati</taxon>
        <taxon>Actinomycetota</taxon>
        <taxon>Actinomycetes</taxon>
        <taxon>Streptosporangiales</taxon>
        <taxon>Streptosporangiaceae</taxon>
        <taxon>Sphaerisporangium</taxon>
    </lineage>
</organism>
<keyword evidence="3" id="KW-1185">Reference proteome</keyword>
<dbReference type="RefSeq" id="WP_380845731.1">
    <property type="nucleotide sequence ID" value="NZ_JBHSFP010000024.1"/>
</dbReference>
<gene>
    <name evidence="2" type="ORF">ACFO60_28210</name>
</gene>
<accession>A0ABV9CNP3</accession>
<proteinExistence type="predicted"/>
<feature type="transmembrane region" description="Helical" evidence="1">
    <location>
        <begin position="215"/>
        <end position="235"/>
    </location>
</feature>
<comment type="caution">
    <text evidence="2">The sequence shown here is derived from an EMBL/GenBank/DDBJ whole genome shotgun (WGS) entry which is preliminary data.</text>
</comment>
<evidence type="ECO:0000313" key="2">
    <source>
        <dbReference type="EMBL" id="MFC4534659.1"/>
    </source>
</evidence>
<name>A0ABV9CNP3_9ACTN</name>
<dbReference type="Proteomes" id="UP001596004">
    <property type="component" value="Unassembled WGS sequence"/>
</dbReference>
<evidence type="ECO:0000256" key="1">
    <source>
        <dbReference type="SAM" id="Phobius"/>
    </source>
</evidence>
<protein>
    <recommendedName>
        <fullName evidence="4">DUF4239 domain-containing protein</fullName>
    </recommendedName>
</protein>
<dbReference type="EMBL" id="JBHSFP010000024">
    <property type="protein sequence ID" value="MFC4534659.1"/>
    <property type="molecule type" value="Genomic_DNA"/>
</dbReference>
<reference evidence="3" key="1">
    <citation type="journal article" date="2019" name="Int. J. Syst. Evol. Microbiol.">
        <title>The Global Catalogue of Microorganisms (GCM) 10K type strain sequencing project: providing services to taxonomists for standard genome sequencing and annotation.</title>
        <authorList>
            <consortium name="The Broad Institute Genomics Platform"/>
            <consortium name="The Broad Institute Genome Sequencing Center for Infectious Disease"/>
            <person name="Wu L."/>
            <person name="Ma J."/>
        </authorList>
    </citation>
    <scope>NUCLEOTIDE SEQUENCE [LARGE SCALE GENOMIC DNA]</scope>
    <source>
        <strain evidence="3">CGMCC 4.7132</strain>
    </source>
</reference>
<keyword evidence="1" id="KW-0812">Transmembrane</keyword>
<feature type="transmembrane region" description="Helical" evidence="1">
    <location>
        <begin position="12"/>
        <end position="31"/>
    </location>
</feature>
<evidence type="ECO:0000313" key="3">
    <source>
        <dbReference type="Proteomes" id="UP001596004"/>
    </source>
</evidence>
<keyword evidence="1" id="KW-1133">Transmembrane helix</keyword>
<keyword evidence="1" id="KW-0472">Membrane</keyword>